<evidence type="ECO:0000313" key="4">
    <source>
        <dbReference type="Proteomes" id="UP000004828"/>
    </source>
</evidence>
<dbReference type="AlphaFoldDB" id="C7GDV4"/>
<keyword evidence="1" id="KW-0812">Transmembrane</keyword>
<dbReference type="EMBL" id="ABYJ02000159">
    <property type="protein sequence ID" value="EEU99980.1"/>
    <property type="molecule type" value="Genomic_DNA"/>
</dbReference>
<evidence type="ECO:0000256" key="1">
    <source>
        <dbReference type="SAM" id="Phobius"/>
    </source>
</evidence>
<gene>
    <name evidence="3" type="ORF">RIL182_00870</name>
    <name evidence="2" type="ORF">ROSINTL182_08106</name>
</gene>
<evidence type="ECO:0000313" key="3">
    <source>
        <dbReference type="EMBL" id="VCV21008.1"/>
    </source>
</evidence>
<protein>
    <submittedName>
        <fullName evidence="2">Uncharacterized protein</fullName>
    </submittedName>
</protein>
<dbReference type="Proteomes" id="UP000004828">
    <property type="component" value="Unassembled WGS sequence"/>
</dbReference>
<dbReference type="HOGENOM" id="CLU_2993915_0_0_9"/>
<reference evidence="2 4" key="1">
    <citation type="submission" date="2009-08" db="EMBL/GenBank/DDBJ databases">
        <authorList>
            <person name="Weinstock G."/>
            <person name="Sodergren E."/>
            <person name="Clifton S."/>
            <person name="Fulton L."/>
            <person name="Fulton B."/>
            <person name="Courtney L."/>
            <person name="Fronick C."/>
            <person name="Harrison M."/>
            <person name="Strong C."/>
            <person name="Farmer C."/>
            <person name="Delahaunty K."/>
            <person name="Markovic C."/>
            <person name="Hall O."/>
            <person name="Minx P."/>
            <person name="Tomlinson C."/>
            <person name="Mitreva M."/>
            <person name="Nelson J."/>
            <person name="Hou S."/>
            <person name="Wollam A."/>
            <person name="Pepin K.H."/>
            <person name="Johnson M."/>
            <person name="Bhonagiri V."/>
            <person name="Nash W.E."/>
            <person name="Warren W."/>
            <person name="Chinwalla A."/>
            <person name="Mardis E.R."/>
            <person name="Wilson R.K."/>
        </authorList>
    </citation>
    <scope>NUCLEOTIDE SEQUENCE [LARGE SCALE GENOMIC DNA]</scope>
    <source>
        <strain evidence="2 4">L1-82</strain>
    </source>
</reference>
<name>C7GDV4_9FIRM</name>
<accession>C7GDV4</accession>
<dbReference type="EMBL" id="LR027880">
    <property type="protein sequence ID" value="VCV21008.1"/>
    <property type="molecule type" value="Genomic_DNA"/>
</dbReference>
<dbReference type="Proteomes" id="UP000294398">
    <property type="component" value="Chromosome"/>
</dbReference>
<organism evidence="2 4">
    <name type="scientific">Roseburia intestinalis L1-82</name>
    <dbReference type="NCBI Taxonomy" id="536231"/>
    <lineage>
        <taxon>Bacteria</taxon>
        <taxon>Bacillati</taxon>
        <taxon>Bacillota</taxon>
        <taxon>Clostridia</taxon>
        <taxon>Lachnospirales</taxon>
        <taxon>Lachnospiraceae</taxon>
        <taxon>Roseburia</taxon>
    </lineage>
</organism>
<reference evidence="3 5" key="2">
    <citation type="submission" date="2018-09" db="EMBL/GenBank/DDBJ databases">
        <authorList>
            <person name="Petit M.-A."/>
            <person name="Lossouarn J."/>
        </authorList>
    </citation>
    <scope>NUCLEOTIDE SEQUENCE [LARGE SCALE GENOMIC DNA]</scope>
    <source>
        <strain evidence="3 5">L1-82</strain>
    </source>
</reference>
<keyword evidence="1" id="KW-0472">Membrane</keyword>
<proteinExistence type="predicted"/>
<feature type="transmembrane region" description="Helical" evidence="1">
    <location>
        <begin position="12"/>
        <end position="31"/>
    </location>
</feature>
<sequence>MEMKERAGNDLVKRIFYAMFCVQCIKIWRLFCLKLPTCKTVYAKKVQIVKIFTKGRVVW</sequence>
<evidence type="ECO:0000313" key="2">
    <source>
        <dbReference type="EMBL" id="EEU99980.1"/>
    </source>
</evidence>
<evidence type="ECO:0000313" key="5">
    <source>
        <dbReference type="Proteomes" id="UP000294398"/>
    </source>
</evidence>
<keyword evidence="5" id="KW-1185">Reference proteome</keyword>
<keyword evidence="1" id="KW-1133">Transmembrane helix</keyword>